<dbReference type="OrthoDB" id="3269047at2759"/>
<feature type="compositionally biased region" description="Low complexity" evidence="1">
    <location>
        <begin position="531"/>
        <end position="555"/>
    </location>
</feature>
<feature type="region of interest" description="Disordered" evidence="1">
    <location>
        <begin position="1"/>
        <end position="244"/>
    </location>
</feature>
<protein>
    <submittedName>
        <fullName evidence="2">Uncharacterized protein</fullName>
    </submittedName>
</protein>
<feature type="compositionally biased region" description="Polar residues" evidence="1">
    <location>
        <begin position="625"/>
        <end position="648"/>
    </location>
</feature>
<dbReference type="EMBL" id="KE504129">
    <property type="protein sequence ID" value="EPT03568.1"/>
    <property type="molecule type" value="Genomic_DNA"/>
</dbReference>
<reference evidence="2 3" key="1">
    <citation type="journal article" date="2012" name="Science">
        <title>The Paleozoic origin of enzymatic lignin decomposition reconstructed from 31 fungal genomes.</title>
        <authorList>
            <person name="Floudas D."/>
            <person name="Binder M."/>
            <person name="Riley R."/>
            <person name="Barry K."/>
            <person name="Blanchette R.A."/>
            <person name="Henrissat B."/>
            <person name="Martinez A.T."/>
            <person name="Otillar R."/>
            <person name="Spatafora J.W."/>
            <person name="Yadav J.S."/>
            <person name="Aerts A."/>
            <person name="Benoit I."/>
            <person name="Boyd A."/>
            <person name="Carlson A."/>
            <person name="Copeland A."/>
            <person name="Coutinho P.M."/>
            <person name="de Vries R.P."/>
            <person name="Ferreira P."/>
            <person name="Findley K."/>
            <person name="Foster B."/>
            <person name="Gaskell J."/>
            <person name="Glotzer D."/>
            <person name="Gorecki P."/>
            <person name="Heitman J."/>
            <person name="Hesse C."/>
            <person name="Hori C."/>
            <person name="Igarashi K."/>
            <person name="Jurgens J.A."/>
            <person name="Kallen N."/>
            <person name="Kersten P."/>
            <person name="Kohler A."/>
            <person name="Kuees U."/>
            <person name="Kumar T.K.A."/>
            <person name="Kuo A."/>
            <person name="LaButti K."/>
            <person name="Larrondo L.F."/>
            <person name="Lindquist E."/>
            <person name="Ling A."/>
            <person name="Lombard V."/>
            <person name="Lucas S."/>
            <person name="Lundell T."/>
            <person name="Martin R."/>
            <person name="McLaughlin D.J."/>
            <person name="Morgenstern I."/>
            <person name="Morin E."/>
            <person name="Murat C."/>
            <person name="Nagy L.G."/>
            <person name="Nolan M."/>
            <person name="Ohm R.A."/>
            <person name="Patyshakuliyeva A."/>
            <person name="Rokas A."/>
            <person name="Ruiz-Duenas F.J."/>
            <person name="Sabat G."/>
            <person name="Salamov A."/>
            <person name="Samejima M."/>
            <person name="Schmutz J."/>
            <person name="Slot J.C."/>
            <person name="St John F."/>
            <person name="Stenlid J."/>
            <person name="Sun H."/>
            <person name="Sun S."/>
            <person name="Syed K."/>
            <person name="Tsang A."/>
            <person name="Wiebenga A."/>
            <person name="Young D."/>
            <person name="Pisabarro A."/>
            <person name="Eastwood D.C."/>
            <person name="Martin F."/>
            <person name="Cullen D."/>
            <person name="Grigoriev I.V."/>
            <person name="Hibbett D.S."/>
        </authorList>
    </citation>
    <scope>NUCLEOTIDE SEQUENCE</scope>
    <source>
        <strain evidence="3">FP-58527</strain>
    </source>
</reference>
<dbReference type="HOGENOM" id="CLU_025278_1_0_1"/>
<evidence type="ECO:0000256" key="1">
    <source>
        <dbReference type="SAM" id="MobiDB-lite"/>
    </source>
</evidence>
<proteinExistence type="predicted"/>
<dbReference type="eggNOG" id="ENOG502SBIX">
    <property type="taxonomic scope" value="Eukaryota"/>
</dbReference>
<feature type="region of interest" description="Disordered" evidence="1">
    <location>
        <begin position="479"/>
        <end position="591"/>
    </location>
</feature>
<organism evidence="2 3">
    <name type="scientific">Fomitopsis schrenkii</name>
    <name type="common">Brown rot fungus</name>
    <dbReference type="NCBI Taxonomy" id="2126942"/>
    <lineage>
        <taxon>Eukaryota</taxon>
        <taxon>Fungi</taxon>
        <taxon>Dikarya</taxon>
        <taxon>Basidiomycota</taxon>
        <taxon>Agaricomycotina</taxon>
        <taxon>Agaricomycetes</taxon>
        <taxon>Polyporales</taxon>
        <taxon>Fomitopsis</taxon>
    </lineage>
</organism>
<feature type="compositionally biased region" description="Acidic residues" evidence="1">
    <location>
        <begin position="495"/>
        <end position="509"/>
    </location>
</feature>
<name>S8EH42_FOMSC</name>
<feature type="compositionally biased region" description="Basic and acidic residues" evidence="1">
    <location>
        <begin position="561"/>
        <end position="573"/>
    </location>
</feature>
<feature type="region of interest" description="Disordered" evidence="1">
    <location>
        <begin position="612"/>
        <end position="648"/>
    </location>
</feature>
<gene>
    <name evidence="2" type="ORF">FOMPIDRAFT_1141685</name>
</gene>
<feature type="compositionally biased region" description="Polar residues" evidence="1">
    <location>
        <begin position="150"/>
        <end position="159"/>
    </location>
</feature>
<sequence length="648" mass="67982">MPAPVKSQSQNAKSAAGPAPDVKSQAQKKQPTPPAPQTGKQKKETGQTQATKLARENDSKKPPLPKQVPRRSSKPFINWFQRKLAGTVRARRVSDPDSPHPPTSKASIRSNSLREKPRRASAPQHPSGAPLSVRIRSKTESKQTHARKISTVSSIQSRKPASLDGVSAADSLTALTTESDDGRRSSLARDSLWSPTSHLEADEDASLRPLPPTSPPSPSPSPSHSSSSYLSDPRTFRSMTASTKPTTVLSVDLTGGMAHIAQAPPTPTTPTRLQAHLRSQSTGPGTAGSITFSAIPPSSPPSRPSSSTSASPAGQYALHAPQHTAHHPRNNPRPSSPPEDDASVLTLASSAFGMPGARIGMSALALSGRASVADDSISHLSHGVGAGGDSTSHFLLGEMDDDRDMLGREYGYGDVNASVRALRPRSSRRGSWESEASKWSASASLALTGATGMTSQSPVSHVGPRSLWTNGSYRTGGLSVDHGDVSISDDHGDGESDGNEEETEGEETSLEEKSSAPEPHSVSTRTAGDDVSGISSLVVSVSTDDTSTPPATPMDALTEIGDNHSTERSELAEPSKSNMATPKPSPLSLQTHDAMPDIAATIRSLSAVKVQEDGTEYSATADAESVTTADYETDHFQTPLTTPLPQAE</sequence>
<feature type="compositionally biased region" description="Pro residues" evidence="1">
    <location>
        <begin position="209"/>
        <end position="221"/>
    </location>
</feature>
<dbReference type="AlphaFoldDB" id="S8EH42"/>
<feature type="compositionally biased region" description="Basic and acidic residues" evidence="1">
    <location>
        <begin position="481"/>
        <end position="494"/>
    </location>
</feature>
<feature type="compositionally biased region" description="Low complexity" evidence="1">
    <location>
        <begin position="222"/>
        <end position="233"/>
    </location>
</feature>
<feature type="compositionally biased region" description="Polar residues" evidence="1">
    <location>
        <begin position="1"/>
        <end position="13"/>
    </location>
</feature>
<feature type="region of interest" description="Disordered" evidence="1">
    <location>
        <begin position="258"/>
        <end position="342"/>
    </location>
</feature>
<accession>S8EH42</accession>
<evidence type="ECO:0000313" key="2">
    <source>
        <dbReference type="EMBL" id="EPT03568.1"/>
    </source>
</evidence>
<keyword evidence="3" id="KW-1185">Reference proteome</keyword>
<evidence type="ECO:0000313" key="3">
    <source>
        <dbReference type="Proteomes" id="UP000015241"/>
    </source>
</evidence>
<dbReference type="InParanoid" id="S8EH42"/>
<dbReference type="Proteomes" id="UP000015241">
    <property type="component" value="Unassembled WGS sequence"/>
</dbReference>